<proteinExistence type="inferred from homology"/>
<dbReference type="Gene3D" id="3.90.550.10">
    <property type="entry name" value="Spore Coat Polysaccharide Biosynthesis Protein SpsA, Chain A"/>
    <property type="match status" value="1"/>
</dbReference>
<dbReference type="InterPro" id="IPR029044">
    <property type="entry name" value="Nucleotide-diphossugar_trans"/>
</dbReference>
<keyword evidence="6" id="KW-1185">Reference proteome</keyword>
<evidence type="ECO:0000313" key="5">
    <source>
        <dbReference type="EMBL" id="MBB4621542.1"/>
    </source>
</evidence>
<dbReference type="Pfam" id="PF13641">
    <property type="entry name" value="Glyco_tranf_2_3"/>
    <property type="match status" value="1"/>
</dbReference>
<dbReference type="RefSeq" id="WP_122352693.1">
    <property type="nucleotide sequence ID" value="NZ_BMPB01000002.1"/>
</dbReference>
<dbReference type="Proteomes" id="UP000533637">
    <property type="component" value="Unassembled WGS sequence"/>
</dbReference>
<evidence type="ECO:0000313" key="6">
    <source>
        <dbReference type="Proteomes" id="UP000533637"/>
    </source>
</evidence>
<evidence type="ECO:0000256" key="1">
    <source>
        <dbReference type="ARBA" id="ARBA00006739"/>
    </source>
</evidence>
<gene>
    <name evidence="5" type="ORF">GGQ57_001436</name>
</gene>
<feature type="transmembrane region" description="Helical" evidence="4">
    <location>
        <begin position="320"/>
        <end position="339"/>
    </location>
</feature>
<keyword evidence="4" id="KW-0472">Membrane</keyword>
<dbReference type="PANTHER" id="PTHR43630">
    <property type="entry name" value="POLY-BETA-1,6-N-ACETYL-D-GLUCOSAMINE SYNTHASE"/>
    <property type="match status" value="1"/>
</dbReference>
<feature type="transmembrane region" description="Helical" evidence="4">
    <location>
        <begin position="345"/>
        <end position="364"/>
    </location>
</feature>
<sequence>MIELLFNIKNNWIDKQEYIFLLIDAILFLLFLIAVLYLFIFAAYSKKKAPYTYPKANKQCRYAILFPAYMEDEVIIDSVQSFLRQDYPRELYDVIVVSDQMQEKTILKLKEITAKVTQISDPINTKIYALEKAIEYIEQEKLSFDMVVVLDADNIVKPDFLDKINDAFYSGCLAIQTHRVAKNRDTNTAVLDAVSEEINNSIFRKGHTRLGFSSGLSGSGMAFEYTLFKNLIQGIDKVGEDKHMERKLLLQNIYIEYLEDVYTFDEKVRGKKEFYNQRRRWLATQFYNLFSGMSQLPGAILRGKWDYCDKLFQWMMPPRILLLGFVILIACFLSVINIFLSIKWWGLLLFIGITFSLAVPDYLVDKQFKKAIISLPVLFFLMFLNLFRLRGGNKHFIHTKHTVRYENSH</sequence>
<keyword evidence="3" id="KW-0808">Transferase</keyword>
<comment type="caution">
    <text evidence="5">The sequence shown here is derived from an EMBL/GenBank/DDBJ whole genome shotgun (WGS) entry which is preliminary data.</text>
</comment>
<comment type="similarity">
    <text evidence="1">Belongs to the glycosyltransferase 2 family.</text>
</comment>
<feature type="transmembrane region" description="Helical" evidence="4">
    <location>
        <begin position="20"/>
        <end position="44"/>
    </location>
</feature>
<dbReference type="SUPFAM" id="SSF53448">
    <property type="entry name" value="Nucleotide-diphospho-sugar transferases"/>
    <property type="match status" value="1"/>
</dbReference>
<keyword evidence="4" id="KW-1133">Transmembrane helix</keyword>
<dbReference type="PANTHER" id="PTHR43630:SF1">
    <property type="entry name" value="POLY-BETA-1,6-N-ACETYL-D-GLUCOSAMINE SYNTHASE"/>
    <property type="match status" value="1"/>
</dbReference>
<organism evidence="5 6">
    <name type="scientific">Parabacteroides faecis</name>
    <dbReference type="NCBI Taxonomy" id="1217282"/>
    <lineage>
        <taxon>Bacteria</taxon>
        <taxon>Pseudomonadati</taxon>
        <taxon>Bacteroidota</taxon>
        <taxon>Bacteroidia</taxon>
        <taxon>Bacteroidales</taxon>
        <taxon>Tannerellaceae</taxon>
        <taxon>Parabacteroides</taxon>
    </lineage>
</organism>
<feature type="transmembrane region" description="Helical" evidence="4">
    <location>
        <begin position="371"/>
        <end position="389"/>
    </location>
</feature>
<accession>A0ABR6KJ55</accession>
<protein>
    <submittedName>
        <fullName evidence="5">Cellulose synthase/poly-beta-1,6-N-acetylglucosamine synthase-like glycosyltransferase</fullName>
    </submittedName>
</protein>
<evidence type="ECO:0000256" key="3">
    <source>
        <dbReference type="ARBA" id="ARBA00022679"/>
    </source>
</evidence>
<evidence type="ECO:0000256" key="2">
    <source>
        <dbReference type="ARBA" id="ARBA00022676"/>
    </source>
</evidence>
<reference evidence="5 6" key="1">
    <citation type="submission" date="2020-08" db="EMBL/GenBank/DDBJ databases">
        <title>Genomic Encyclopedia of Type Strains, Phase IV (KMG-IV): sequencing the most valuable type-strain genomes for metagenomic binning, comparative biology and taxonomic classification.</title>
        <authorList>
            <person name="Goeker M."/>
        </authorList>
    </citation>
    <scope>NUCLEOTIDE SEQUENCE [LARGE SCALE GENOMIC DNA]</scope>
    <source>
        <strain evidence="5 6">DSM 102983</strain>
    </source>
</reference>
<evidence type="ECO:0000256" key="4">
    <source>
        <dbReference type="SAM" id="Phobius"/>
    </source>
</evidence>
<name>A0ABR6KJ55_9BACT</name>
<keyword evidence="2" id="KW-0328">Glycosyltransferase</keyword>
<keyword evidence="4" id="KW-0812">Transmembrane</keyword>
<dbReference type="EMBL" id="JACHOC010000002">
    <property type="protein sequence ID" value="MBB4621542.1"/>
    <property type="molecule type" value="Genomic_DNA"/>
</dbReference>